<dbReference type="Proteomes" id="UP000801492">
    <property type="component" value="Unassembled WGS sequence"/>
</dbReference>
<organism evidence="1 2">
    <name type="scientific">Ignelater luminosus</name>
    <name type="common">Cucubano</name>
    <name type="synonym">Pyrophorus luminosus</name>
    <dbReference type="NCBI Taxonomy" id="2038154"/>
    <lineage>
        <taxon>Eukaryota</taxon>
        <taxon>Metazoa</taxon>
        <taxon>Ecdysozoa</taxon>
        <taxon>Arthropoda</taxon>
        <taxon>Hexapoda</taxon>
        <taxon>Insecta</taxon>
        <taxon>Pterygota</taxon>
        <taxon>Neoptera</taxon>
        <taxon>Endopterygota</taxon>
        <taxon>Coleoptera</taxon>
        <taxon>Polyphaga</taxon>
        <taxon>Elateriformia</taxon>
        <taxon>Elateroidea</taxon>
        <taxon>Elateridae</taxon>
        <taxon>Agrypninae</taxon>
        <taxon>Pyrophorini</taxon>
        <taxon>Ignelater</taxon>
    </lineage>
</organism>
<accession>A0A8K0CW22</accession>
<protein>
    <submittedName>
        <fullName evidence="1">Uncharacterized protein</fullName>
    </submittedName>
</protein>
<proteinExistence type="predicted"/>
<keyword evidence="2" id="KW-1185">Reference proteome</keyword>
<dbReference type="OrthoDB" id="6621836at2759"/>
<comment type="caution">
    <text evidence="1">The sequence shown here is derived from an EMBL/GenBank/DDBJ whole genome shotgun (WGS) entry which is preliminary data.</text>
</comment>
<dbReference type="AlphaFoldDB" id="A0A8K0CW22"/>
<evidence type="ECO:0000313" key="2">
    <source>
        <dbReference type="Proteomes" id="UP000801492"/>
    </source>
</evidence>
<sequence length="167" mass="18716">MLTASDRCKITDPDAIHIIISIAEALGTDAAKLVVNTSSLQRARKRFRDIFVNSAVESVKADIVEFCSNLLKQQHCREDYKEFLELIIMFSGDTLARAASNRGKRTPKYMRFLSAGVRKRLTEYPDSEICSAATKTFSAHLWYLAPEAVALAFFDLQIPIAIKVKSI</sequence>
<dbReference type="EMBL" id="VTPC01006727">
    <property type="protein sequence ID" value="KAF2894725.1"/>
    <property type="molecule type" value="Genomic_DNA"/>
</dbReference>
<name>A0A8K0CW22_IGNLU</name>
<reference evidence="1" key="1">
    <citation type="submission" date="2019-08" db="EMBL/GenBank/DDBJ databases">
        <title>The genome of the North American firefly Photinus pyralis.</title>
        <authorList>
            <consortium name="Photinus pyralis genome working group"/>
            <person name="Fallon T.R."/>
            <person name="Sander Lower S.E."/>
            <person name="Weng J.-K."/>
        </authorList>
    </citation>
    <scope>NUCLEOTIDE SEQUENCE</scope>
    <source>
        <strain evidence="1">TRF0915ILg1</strain>
        <tissue evidence="1">Whole body</tissue>
    </source>
</reference>
<gene>
    <name evidence="1" type="ORF">ILUMI_11449</name>
</gene>
<evidence type="ECO:0000313" key="1">
    <source>
        <dbReference type="EMBL" id="KAF2894725.1"/>
    </source>
</evidence>